<dbReference type="EMBL" id="BARS01008933">
    <property type="protein sequence ID" value="GAF68098.1"/>
    <property type="molecule type" value="Genomic_DNA"/>
</dbReference>
<feature type="non-terminal residue" evidence="1">
    <location>
        <position position="1"/>
    </location>
</feature>
<accession>X0RH58</accession>
<evidence type="ECO:0000313" key="1">
    <source>
        <dbReference type="EMBL" id="GAF68098.1"/>
    </source>
</evidence>
<organism evidence="1">
    <name type="scientific">marine sediment metagenome</name>
    <dbReference type="NCBI Taxonomy" id="412755"/>
    <lineage>
        <taxon>unclassified sequences</taxon>
        <taxon>metagenomes</taxon>
        <taxon>ecological metagenomes</taxon>
    </lineage>
</organism>
<sequence>DTTLIGAVNTTLNLQGLLNSTGIYSTYNATYAGSTSWSEAFNTSFDARDNDTSYNATYAAYATNVSKNYTKIVYDNWNTSWSSTYNATYAGYDDTTLIGAVNTTLNLQGLLNSTGIYSTYNATYAGSTSWSEAFNTSFDARDNDTSYNATYAAYATNVSKNYTKIVYDNWNTSWSSTYNATYAGYDDTTLIGAVNTTLNLQGLLNSTGIYSTYNVTYAGSTSWSEAFNTSFDARDNDTSYNATYALYNNTDMLLSVNTTANIQNLLNSTGIYSTYNATYAGSVTWDAAFNTSFDARDNDTSYNATYALYNNTDMLLSVNTTANIQNLLNSTGIYSTYNATYAGSVTWDAAFNTSFDA</sequence>
<feature type="non-terminal residue" evidence="1">
    <location>
        <position position="357"/>
    </location>
</feature>
<proteinExistence type="predicted"/>
<gene>
    <name evidence="1" type="ORF">S01H1_16918</name>
</gene>
<dbReference type="AlphaFoldDB" id="X0RH58"/>
<protein>
    <submittedName>
        <fullName evidence="1">Uncharacterized protein</fullName>
    </submittedName>
</protein>
<comment type="caution">
    <text evidence="1">The sequence shown here is derived from an EMBL/GenBank/DDBJ whole genome shotgun (WGS) entry which is preliminary data.</text>
</comment>
<reference evidence="1" key="1">
    <citation type="journal article" date="2014" name="Front. Microbiol.">
        <title>High frequency of phylogenetically diverse reductive dehalogenase-homologous genes in deep subseafloor sedimentary metagenomes.</title>
        <authorList>
            <person name="Kawai M."/>
            <person name="Futagami T."/>
            <person name="Toyoda A."/>
            <person name="Takaki Y."/>
            <person name="Nishi S."/>
            <person name="Hori S."/>
            <person name="Arai W."/>
            <person name="Tsubouchi T."/>
            <person name="Morono Y."/>
            <person name="Uchiyama I."/>
            <person name="Ito T."/>
            <person name="Fujiyama A."/>
            <person name="Inagaki F."/>
            <person name="Takami H."/>
        </authorList>
    </citation>
    <scope>NUCLEOTIDE SEQUENCE</scope>
    <source>
        <strain evidence="1">Expedition CK06-06</strain>
    </source>
</reference>
<name>X0RH58_9ZZZZ</name>